<sequence length="255" mass="28331">MLKDRSVVLMLQPHILCNNENISEYVILPGDPQRATRVAESFLEDWEEIAYNREFKTITGKYKGVLVTITSTGIGGPSAAIAIEELIACGAKYFIRIGSGGAVQSDISLGDLIIATAAVREDGASKMYVESEYPAVSDVLLTNHLIETCKELNFPYHYGIVRSHDSFYTDSEDEIMKYWNEKKVLASDMETATLLSLAQLKGVKAASILNTVVEYESDLKDGVADYVSKEKICIEGEKREIKLALETIYKIDKLK</sequence>
<protein>
    <submittedName>
        <fullName evidence="2">Nucleoside phosphorylase</fullName>
    </submittedName>
</protein>
<name>A0A9Q4FLU3_9FIRM</name>
<dbReference type="InterPro" id="IPR018016">
    <property type="entry name" value="Nucleoside_phosphorylase_CS"/>
</dbReference>
<dbReference type="InterPro" id="IPR000845">
    <property type="entry name" value="Nucleoside_phosphorylase_d"/>
</dbReference>
<organism evidence="2 3">
    <name type="scientific">Anaerosalibacter bizertensis</name>
    <dbReference type="NCBI Taxonomy" id="932217"/>
    <lineage>
        <taxon>Bacteria</taxon>
        <taxon>Bacillati</taxon>
        <taxon>Bacillota</taxon>
        <taxon>Tissierellia</taxon>
        <taxon>Tissierellales</taxon>
        <taxon>Sporanaerobacteraceae</taxon>
        <taxon>Anaerosalibacter</taxon>
    </lineage>
</organism>
<dbReference type="EMBL" id="JAKNID010000016">
    <property type="protein sequence ID" value="MCG4564969.1"/>
    <property type="molecule type" value="Genomic_DNA"/>
</dbReference>
<evidence type="ECO:0000313" key="3">
    <source>
        <dbReference type="Proteomes" id="UP001108123"/>
    </source>
</evidence>
<accession>A0A9Q4FLU3</accession>
<dbReference type="GO" id="GO:0016763">
    <property type="term" value="F:pentosyltransferase activity"/>
    <property type="evidence" value="ECO:0007669"/>
    <property type="project" value="InterPro"/>
</dbReference>
<proteinExistence type="predicted"/>
<feature type="domain" description="Nucleoside phosphorylase" evidence="1">
    <location>
        <begin position="25"/>
        <end position="246"/>
    </location>
</feature>
<dbReference type="Pfam" id="PF01048">
    <property type="entry name" value="PNP_UDP_1"/>
    <property type="match status" value="1"/>
</dbReference>
<dbReference type="AlphaFoldDB" id="A0A9Q4FLU3"/>
<reference evidence="2" key="1">
    <citation type="submission" date="2022-01" db="EMBL/GenBank/DDBJ databases">
        <title>Collection of gut derived symbiotic bacterial strains cultured from healthy donors.</title>
        <authorList>
            <person name="Lin H."/>
            <person name="Kohout C."/>
            <person name="Waligurski E."/>
            <person name="Pamer E.G."/>
        </authorList>
    </citation>
    <scope>NUCLEOTIDE SEQUENCE</scope>
    <source>
        <strain evidence="2">MSK.14.39</strain>
    </source>
</reference>
<keyword evidence="3" id="KW-1185">Reference proteome</keyword>
<comment type="caution">
    <text evidence="2">The sequence shown here is derived from an EMBL/GenBank/DDBJ whole genome shotgun (WGS) entry which is preliminary data.</text>
</comment>
<dbReference type="GO" id="GO:0005829">
    <property type="term" value="C:cytosol"/>
    <property type="evidence" value="ECO:0007669"/>
    <property type="project" value="TreeGrafter"/>
</dbReference>
<dbReference type="CDD" id="cd17767">
    <property type="entry name" value="UP_EcUdp-like"/>
    <property type="match status" value="1"/>
</dbReference>
<dbReference type="GO" id="GO:0009116">
    <property type="term" value="P:nucleoside metabolic process"/>
    <property type="evidence" value="ECO:0007669"/>
    <property type="project" value="InterPro"/>
</dbReference>
<evidence type="ECO:0000313" key="2">
    <source>
        <dbReference type="EMBL" id="MCG4564969.1"/>
    </source>
</evidence>
<dbReference type="PANTHER" id="PTHR43691:SF11">
    <property type="entry name" value="FI09636P-RELATED"/>
    <property type="match status" value="1"/>
</dbReference>
<evidence type="ECO:0000259" key="1">
    <source>
        <dbReference type="Pfam" id="PF01048"/>
    </source>
</evidence>
<dbReference type="PANTHER" id="PTHR43691">
    <property type="entry name" value="URIDINE PHOSPHORYLASE"/>
    <property type="match status" value="1"/>
</dbReference>
<gene>
    <name evidence="2" type="ORF">L0P62_05845</name>
</gene>
<dbReference type="Proteomes" id="UP001108123">
    <property type="component" value="Unassembled WGS sequence"/>
</dbReference>
<dbReference type="PROSITE" id="PS01232">
    <property type="entry name" value="PNP_UDP_1"/>
    <property type="match status" value="1"/>
</dbReference>